<dbReference type="InterPro" id="IPR001940">
    <property type="entry name" value="Peptidase_S1C"/>
</dbReference>
<sequence length="361" mass="40262">MMLQRSIEDSVFKIYTSQGTGSGFYLSEHDVIVTNHHVVAGSRRVCLEGRDRNRHPAQVILTDPQADLAFLSPENGWRGASAKLSNGKAVQAHDVVYVLGYPFGMPFTVTEGIVSSARQFLDGQFLIQTDAAVNPGNSGGPLVNELGEVVGVTVAKFTEADNVGFAIPVQTLRDTLEDLKHNPDRRFAIKCTGCGKLIFEKTEYCPHCGNALDKTWFEEVPLTFLASSVEQSLQESGVDPVLTRGGFEFWEYYRGETLIRIFVTETYYLTATAPICELPRENLEPLYVHLLSEKSPWHCGIFQNHIYMSYRMHVTALTSSRSKEVLQHLADFPLASENMRLRLEEQFGALPSAFSLSSSRQ</sequence>
<dbReference type="InterPro" id="IPR022002">
    <property type="entry name" value="ChsH2_Znr"/>
</dbReference>
<keyword evidence="2" id="KW-0645">Protease</keyword>
<dbReference type="SUPFAM" id="SSF69635">
    <property type="entry name" value="Type III secretory system chaperone-like"/>
    <property type="match status" value="1"/>
</dbReference>
<evidence type="ECO:0000313" key="2">
    <source>
        <dbReference type="EMBL" id="KAB2931189.1"/>
    </source>
</evidence>
<evidence type="ECO:0000259" key="1">
    <source>
        <dbReference type="Pfam" id="PF12172"/>
    </source>
</evidence>
<dbReference type="Gene3D" id="2.40.10.120">
    <property type="match status" value="1"/>
</dbReference>
<dbReference type="GO" id="GO:0004252">
    <property type="term" value="F:serine-type endopeptidase activity"/>
    <property type="evidence" value="ECO:0007669"/>
    <property type="project" value="InterPro"/>
</dbReference>
<dbReference type="PANTHER" id="PTHR22939">
    <property type="entry name" value="SERINE PROTEASE FAMILY S1C HTRA-RELATED"/>
    <property type="match status" value="1"/>
</dbReference>
<dbReference type="EMBL" id="WBUI01000015">
    <property type="protein sequence ID" value="KAB2931189.1"/>
    <property type="molecule type" value="Genomic_DNA"/>
</dbReference>
<dbReference type="GO" id="GO:0006508">
    <property type="term" value="P:proteolysis"/>
    <property type="evidence" value="ECO:0007669"/>
    <property type="project" value="UniProtKB-KW"/>
</dbReference>
<protein>
    <submittedName>
        <fullName evidence="2">Trypsin-like serine protease</fullName>
    </submittedName>
</protein>
<accession>A0A833H028</accession>
<dbReference type="SUPFAM" id="SSF50494">
    <property type="entry name" value="Trypsin-like serine proteases"/>
    <property type="match status" value="1"/>
</dbReference>
<comment type="caution">
    <text evidence="2">The sequence shown here is derived from an EMBL/GenBank/DDBJ whole genome shotgun (WGS) entry which is preliminary data.</text>
</comment>
<dbReference type="AlphaFoldDB" id="A0A833H028"/>
<proteinExistence type="predicted"/>
<dbReference type="PANTHER" id="PTHR22939:SF129">
    <property type="entry name" value="SERINE PROTEASE HTRA2, MITOCHONDRIAL"/>
    <property type="match status" value="1"/>
</dbReference>
<name>A0A833H028_9LEPT</name>
<evidence type="ECO:0000313" key="3">
    <source>
        <dbReference type="Proteomes" id="UP000460298"/>
    </source>
</evidence>
<dbReference type="PRINTS" id="PR00834">
    <property type="entry name" value="PROTEASES2C"/>
</dbReference>
<organism evidence="2 3">
    <name type="scientific">Leptonema illini</name>
    <dbReference type="NCBI Taxonomy" id="183"/>
    <lineage>
        <taxon>Bacteria</taxon>
        <taxon>Pseudomonadati</taxon>
        <taxon>Spirochaetota</taxon>
        <taxon>Spirochaetia</taxon>
        <taxon>Leptospirales</taxon>
        <taxon>Leptospiraceae</taxon>
        <taxon>Leptonema</taxon>
    </lineage>
</organism>
<dbReference type="Gene3D" id="3.30.1460.10">
    <property type="match status" value="1"/>
</dbReference>
<dbReference type="InterPro" id="IPR009003">
    <property type="entry name" value="Peptidase_S1_PA"/>
</dbReference>
<feature type="domain" description="ChsH2 rubredoxin-like zinc ribbon" evidence="1">
    <location>
        <begin position="188"/>
        <end position="210"/>
    </location>
</feature>
<dbReference type="Pfam" id="PF12172">
    <property type="entry name" value="zf-ChsH2"/>
    <property type="match status" value="1"/>
</dbReference>
<dbReference type="Proteomes" id="UP000460298">
    <property type="component" value="Unassembled WGS sequence"/>
</dbReference>
<dbReference type="Pfam" id="PF13365">
    <property type="entry name" value="Trypsin_2"/>
    <property type="match status" value="1"/>
</dbReference>
<reference evidence="2 3" key="1">
    <citation type="submission" date="2019-10" db="EMBL/GenBank/DDBJ databases">
        <title>Extracellular Electron Transfer in a Candidatus Methanoperedens spp. Enrichment Culture.</title>
        <authorList>
            <person name="Berger S."/>
            <person name="Rangel Shaw D."/>
            <person name="Berben T."/>
            <person name="In 'T Zandt M."/>
            <person name="Frank J."/>
            <person name="Reimann J."/>
            <person name="Jetten M.S.M."/>
            <person name="Welte C.U."/>
        </authorList>
    </citation>
    <scope>NUCLEOTIDE SEQUENCE [LARGE SCALE GENOMIC DNA]</scope>
    <source>
        <strain evidence="2">SB12</strain>
    </source>
</reference>
<gene>
    <name evidence="2" type="ORF">F9K24_14655</name>
</gene>
<keyword evidence="2" id="KW-0378">Hydrolase</keyword>